<proteinExistence type="predicted"/>
<comment type="caution">
    <text evidence="2">The sequence shown here is derived from an EMBL/GenBank/DDBJ whole genome shotgun (WGS) entry which is preliminary data.</text>
</comment>
<evidence type="ECO:0000259" key="1">
    <source>
        <dbReference type="Pfam" id="PF12146"/>
    </source>
</evidence>
<dbReference type="InterPro" id="IPR029058">
    <property type="entry name" value="AB_hydrolase_fold"/>
</dbReference>
<evidence type="ECO:0000313" key="3">
    <source>
        <dbReference type="Proteomes" id="UP000094067"/>
    </source>
</evidence>
<name>A0A1E3A4A7_9FIRM</name>
<keyword evidence="2" id="KW-0378">Hydrolase</keyword>
<feature type="domain" description="Serine aminopeptidase S33" evidence="1">
    <location>
        <begin position="43"/>
        <end position="248"/>
    </location>
</feature>
<evidence type="ECO:0000313" key="2">
    <source>
        <dbReference type="EMBL" id="ODM03594.1"/>
    </source>
</evidence>
<organism evidence="2 3">
    <name type="scientific">Eisenbergiella tayi</name>
    <dbReference type="NCBI Taxonomy" id="1432052"/>
    <lineage>
        <taxon>Bacteria</taxon>
        <taxon>Bacillati</taxon>
        <taxon>Bacillota</taxon>
        <taxon>Clostridia</taxon>
        <taxon>Lachnospirales</taxon>
        <taxon>Lachnospiraceae</taxon>
        <taxon>Eisenbergiella</taxon>
    </lineage>
</organism>
<accession>A0A1E3A4A7</accession>
<dbReference type="AlphaFoldDB" id="A0A1E3A4A7"/>
<gene>
    <name evidence="2" type="ORF">BEI61_04392</name>
</gene>
<dbReference type="Proteomes" id="UP000094067">
    <property type="component" value="Unassembled WGS sequence"/>
</dbReference>
<reference evidence="2 3" key="1">
    <citation type="submission" date="2016-07" db="EMBL/GenBank/DDBJ databases">
        <title>Characterization of isolates of Eisenbergiella tayi derived from blood cultures, using whole genome sequencing.</title>
        <authorList>
            <person name="Burdz T."/>
            <person name="Wiebe D."/>
            <person name="Huynh C."/>
            <person name="Bernard K."/>
        </authorList>
    </citation>
    <scope>NUCLEOTIDE SEQUENCE [LARGE SCALE GENOMIC DNA]</scope>
    <source>
        <strain evidence="2 3">NML 110608</strain>
    </source>
</reference>
<dbReference type="Gene3D" id="3.40.50.1820">
    <property type="entry name" value="alpha/beta hydrolase"/>
    <property type="match status" value="1"/>
</dbReference>
<dbReference type="InterPro" id="IPR022742">
    <property type="entry name" value="Hydrolase_4"/>
</dbReference>
<dbReference type="SUPFAM" id="SSF53474">
    <property type="entry name" value="alpha/beta-Hydrolases"/>
    <property type="match status" value="1"/>
</dbReference>
<dbReference type="Pfam" id="PF12146">
    <property type="entry name" value="Hydrolase_4"/>
    <property type="match status" value="1"/>
</dbReference>
<dbReference type="RefSeq" id="WP_069154031.1">
    <property type="nucleotide sequence ID" value="NZ_MCGH01000003.1"/>
</dbReference>
<dbReference type="GO" id="GO:0016787">
    <property type="term" value="F:hydrolase activity"/>
    <property type="evidence" value="ECO:0007669"/>
    <property type="project" value="UniProtKB-KW"/>
</dbReference>
<dbReference type="EMBL" id="MCGH01000003">
    <property type="protein sequence ID" value="ODM03594.1"/>
    <property type="molecule type" value="Genomic_DNA"/>
</dbReference>
<sequence>MEWNHIQIPNGDANLFCNCYVTGKSAMNIIVTHTPICTTLDVQSAYAPLTKYGVNIFAFDFSGTGKSGGDEKKFSVHSIVSDLDKLVDYVEEHYSSNIHLFGDTGIGGMFAQCYICSTDRIKSFAQFACVDYKNTAGMGYPNFAVKMMSWLFSRLPNFHLTIKPPKYNGYNCEQDNGFYEILIKRNPYIFKSSTKVMNAVFECLISPDSPIQNSITIPTLVFKTLHDRYFSKEYFDSYFSSLNCKKKLIEINDVHNSYYLRCDEFCEAAYNWFSENQEITVSKHRLSD</sequence>
<protein>
    <submittedName>
        <fullName evidence="2">Alpha/beta hydrolase family protein</fullName>
    </submittedName>
</protein>